<proteinExistence type="predicted"/>
<reference evidence="1" key="1">
    <citation type="submission" date="2014-05" db="EMBL/GenBank/DDBJ databases">
        <authorList>
            <person name="Chronopoulou M."/>
        </authorList>
    </citation>
    <scope>NUCLEOTIDE SEQUENCE</scope>
    <source>
        <tissue evidence="1">Whole organism</tissue>
    </source>
</reference>
<evidence type="ECO:0000313" key="1">
    <source>
        <dbReference type="EMBL" id="CDW33394.1"/>
    </source>
</evidence>
<name>A0A0K2U551_LEPSM</name>
<dbReference type="EMBL" id="HACA01016033">
    <property type="protein sequence ID" value="CDW33394.1"/>
    <property type="molecule type" value="Transcribed_RNA"/>
</dbReference>
<accession>A0A0K2U551</accession>
<organism evidence="1">
    <name type="scientific">Lepeophtheirus salmonis</name>
    <name type="common">Salmon louse</name>
    <name type="synonym">Caligus salmonis</name>
    <dbReference type="NCBI Taxonomy" id="72036"/>
    <lineage>
        <taxon>Eukaryota</taxon>
        <taxon>Metazoa</taxon>
        <taxon>Ecdysozoa</taxon>
        <taxon>Arthropoda</taxon>
        <taxon>Crustacea</taxon>
        <taxon>Multicrustacea</taxon>
        <taxon>Hexanauplia</taxon>
        <taxon>Copepoda</taxon>
        <taxon>Siphonostomatoida</taxon>
        <taxon>Caligidae</taxon>
        <taxon>Lepeophtheirus</taxon>
    </lineage>
</organism>
<protein>
    <submittedName>
        <fullName evidence="1">Uncharacterized protein</fullName>
    </submittedName>
</protein>
<sequence>MDSIKEVFGNMDNEMVRRACSRFRGRIDANGEYIE</sequence>
<dbReference type="AlphaFoldDB" id="A0A0K2U551"/>